<dbReference type="RefSeq" id="WP_198639550.1">
    <property type="nucleotide sequence ID" value="NZ_JAEHNY010000025.1"/>
</dbReference>
<proteinExistence type="predicted"/>
<evidence type="ECO:0000259" key="1">
    <source>
        <dbReference type="Pfam" id="PF13648"/>
    </source>
</evidence>
<gene>
    <name evidence="2" type="ORF">I6U50_15735</name>
</gene>
<protein>
    <submittedName>
        <fullName evidence="2">Lipocalin family protein</fullName>
    </submittedName>
</protein>
<dbReference type="Proteomes" id="UP000635665">
    <property type="component" value="Unassembled WGS sequence"/>
</dbReference>
<dbReference type="EMBL" id="JAEHNY010000025">
    <property type="protein sequence ID" value="MBI6121465.1"/>
    <property type="molecule type" value="Genomic_DNA"/>
</dbReference>
<keyword evidence="3" id="KW-1185">Reference proteome</keyword>
<feature type="domain" description="Lipocalin-like" evidence="1">
    <location>
        <begin position="34"/>
        <end position="121"/>
    </location>
</feature>
<name>A0ABS0TKZ0_9FLAO</name>
<dbReference type="Pfam" id="PF13648">
    <property type="entry name" value="Lipocalin_4"/>
    <property type="match status" value="1"/>
</dbReference>
<sequence>MKKLNLLILVIFSSAIFVGCEKEEISEKKPITSIIGTWQLIEIYSDPGDGSGGWNSVENGYKYTFSSDNKFNSNRFTECTNGEYNIDSNKLILNYECEGFTAGIEDPEGTFVEELSFTANNIILKPTYLDCIEGCGWKFKKLQ</sequence>
<dbReference type="PROSITE" id="PS51257">
    <property type="entry name" value="PROKAR_LIPOPROTEIN"/>
    <property type="match status" value="1"/>
</dbReference>
<organism evidence="2 3">
    <name type="scientific">Salegentibacter maritimus</name>
    <dbReference type="NCBI Taxonomy" id="2794347"/>
    <lineage>
        <taxon>Bacteria</taxon>
        <taxon>Pseudomonadati</taxon>
        <taxon>Bacteroidota</taxon>
        <taxon>Flavobacteriia</taxon>
        <taxon>Flavobacteriales</taxon>
        <taxon>Flavobacteriaceae</taxon>
        <taxon>Salegentibacter</taxon>
    </lineage>
</organism>
<accession>A0ABS0TKZ0</accession>
<dbReference type="InterPro" id="IPR024311">
    <property type="entry name" value="Lipocalin-like"/>
</dbReference>
<reference evidence="2 3" key="1">
    <citation type="submission" date="2020-12" db="EMBL/GenBank/DDBJ databases">
        <title>Salegentibacter orientalis sp. nov., isolated from costal sediment.</title>
        <authorList>
            <person name="Lian F.-B."/>
        </authorList>
    </citation>
    <scope>NUCLEOTIDE SEQUENCE [LARGE SCALE GENOMIC DNA]</scope>
    <source>
        <strain evidence="2 3">F60176</strain>
    </source>
</reference>
<evidence type="ECO:0000313" key="3">
    <source>
        <dbReference type="Proteomes" id="UP000635665"/>
    </source>
</evidence>
<evidence type="ECO:0000313" key="2">
    <source>
        <dbReference type="EMBL" id="MBI6121465.1"/>
    </source>
</evidence>
<comment type="caution">
    <text evidence="2">The sequence shown here is derived from an EMBL/GenBank/DDBJ whole genome shotgun (WGS) entry which is preliminary data.</text>
</comment>